<sequence length="146" mass="16801">MRCQRKCRNDCNCVENRDTPRSSAPNCSCTLPVSWLKERQLLFSLAFKLDKSALCVEQVLCYSCKFSVLKKKHRERLKENTHKKDHVINQESEKRKNIKNSLMELALGYHAPQQDKQKSVILASVGIIVPFLSLIQAARSCCPFLF</sequence>
<protein>
    <submittedName>
        <fullName evidence="2">Uncharacterized protein</fullName>
    </submittedName>
</protein>
<comment type="caution">
    <text evidence="2">The sequence shown here is derived from an EMBL/GenBank/DDBJ whole genome shotgun (WGS) entry which is preliminary data.</text>
</comment>
<reference evidence="2 3" key="1">
    <citation type="submission" date="2021-06" db="EMBL/GenBank/DDBJ databases">
        <authorList>
            <person name="Palmer J.M."/>
        </authorList>
    </citation>
    <scope>NUCLEOTIDE SEQUENCE [LARGE SCALE GENOMIC DNA]</scope>
    <source>
        <strain evidence="2 3">XC_2019</strain>
        <tissue evidence="2">Muscle</tissue>
    </source>
</reference>
<keyword evidence="1" id="KW-1133">Transmembrane helix</keyword>
<dbReference type="Proteomes" id="UP001434883">
    <property type="component" value="Unassembled WGS sequence"/>
</dbReference>
<keyword evidence="1" id="KW-0812">Transmembrane</keyword>
<evidence type="ECO:0000313" key="3">
    <source>
        <dbReference type="Proteomes" id="UP001434883"/>
    </source>
</evidence>
<proteinExistence type="predicted"/>
<accession>A0ABV0S004</accession>
<organism evidence="2 3">
    <name type="scientific">Xenoophorus captivus</name>
    <dbReference type="NCBI Taxonomy" id="1517983"/>
    <lineage>
        <taxon>Eukaryota</taxon>
        <taxon>Metazoa</taxon>
        <taxon>Chordata</taxon>
        <taxon>Craniata</taxon>
        <taxon>Vertebrata</taxon>
        <taxon>Euteleostomi</taxon>
        <taxon>Actinopterygii</taxon>
        <taxon>Neopterygii</taxon>
        <taxon>Teleostei</taxon>
        <taxon>Neoteleostei</taxon>
        <taxon>Acanthomorphata</taxon>
        <taxon>Ovalentaria</taxon>
        <taxon>Atherinomorphae</taxon>
        <taxon>Cyprinodontiformes</taxon>
        <taxon>Goodeidae</taxon>
        <taxon>Xenoophorus</taxon>
    </lineage>
</organism>
<keyword evidence="1" id="KW-0472">Membrane</keyword>
<keyword evidence="3" id="KW-1185">Reference proteome</keyword>
<dbReference type="EMBL" id="JAHRIN010061006">
    <property type="protein sequence ID" value="MEQ2213103.1"/>
    <property type="molecule type" value="Genomic_DNA"/>
</dbReference>
<feature type="transmembrane region" description="Helical" evidence="1">
    <location>
        <begin position="120"/>
        <end position="138"/>
    </location>
</feature>
<name>A0ABV0S004_9TELE</name>
<evidence type="ECO:0000256" key="1">
    <source>
        <dbReference type="SAM" id="Phobius"/>
    </source>
</evidence>
<evidence type="ECO:0000313" key="2">
    <source>
        <dbReference type="EMBL" id="MEQ2213103.1"/>
    </source>
</evidence>
<gene>
    <name evidence="2" type="ORF">XENOCAPTIV_009849</name>
</gene>